<accession>A0AAU8FZM5</accession>
<dbReference type="RefSeq" id="WP_353707615.1">
    <property type="nucleotide sequence ID" value="NZ_CP159290.1"/>
</dbReference>
<sequence length="477" mass="52633">MSDQQILLPDVDDDTNNLLGGLLKRLDHLAPRNQKLQAYYEAEKTLRKIHGGIVPEQYYRLGLVLGWSAKAVDTLALRCNLERMVWADGTLGDYGYNEVWDKNHLGAEVDQAIIEALILGPAFAVASRGDESVGEPGGMVHFYSASDATGERNPRTRQLDNLLIVHERDRTRRVTALSLVLRNETIAAEIIDGRWEVVRSRHTLGVPAAVMPYRPRLKKPMGRTRLTRPVRGLQDAAARTLVRLEGHMDVYANPEFWVLGADLSIFRDENGKPLPDNARRLGRYKGIPDDPEREGDPLSRADVKKFEASSPEPQLKALNAYSKLFAREASLPDSSVAISDIVNPTSAESYDASQYELISEAEGATDEFTSALRHVIPIAMAMQSGLDAVPDAWQSIDCKWRDPRYVSRAAQADAGSKQLGAVPWLGETEVGLELIGLDDQQISRALAERQRALANVRMDALIAAARETQAAPDGLAS</sequence>
<dbReference type="EMBL" id="CP159290">
    <property type="protein sequence ID" value="XCH29317.1"/>
    <property type="molecule type" value="Genomic_DNA"/>
</dbReference>
<feature type="compositionally biased region" description="Basic and acidic residues" evidence="1">
    <location>
        <begin position="286"/>
        <end position="298"/>
    </location>
</feature>
<protein>
    <submittedName>
        <fullName evidence="2">Phage portal protein</fullName>
    </submittedName>
</protein>
<name>A0AAU8FZM5_9MICO</name>
<proteinExistence type="predicted"/>
<gene>
    <name evidence="2" type="ORF">ABRQ22_17290</name>
</gene>
<evidence type="ECO:0000256" key="1">
    <source>
        <dbReference type="SAM" id="MobiDB-lite"/>
    </source>
</evidence>
<dbReference type="InterPro" id="IPR021145">
    <property type="entry name" value="Portal_protein_SPP1_Gp6-like"/>
</dbReference>
<feature type="region of interest" description="Disordered" evidence="1">
    <location>
        <begin position="277"/>
        <end position="298"/>
    </location>
</feature>
<organism evidence="2">
    <name type="scientific">Cellulosimicrobium sp. ES-005</name>
    <dbReference type="NCBI Taxonomy" id="3163031"/>
    <lineage>
        <taxon>Bacteria</taxon>
        <taxon>Bacillati</taxon>
        <taxon>Actinomycetota</taxon>
        <taxon>Actinomycetes</taxon>
        <taxon>Micrococcales</taxon>
        <taxon>Promicromonosporaceae</taxon>
        <taxon>Cellulosimicrobium</taxon>
    </lineage>
</organism>
<dbReference type="AlphaFoldDB" id="A0AAU8FZM5"/>
<dbReference type="Pfam" id="PF05133">
    <property type="entry name" value="SPP1_portal"/>
    <property type="match status" value="1"/>
</dbReference>
<evidence type="ECO:0000313" key="2">
    <source>
        <dbReference type="EMBL" id="XCH29317.1"/>
    </source>
</evidence>
<reference evidence="2" key="1">
    <citation type="submission" date="2024-06" db="EMBL/GenBank/DDBJ databases">
        <title>Complete genome sequence of the cellulolytic actinobacterium, Cellulosimicrobium ES-005.</title>
        <authorList>
            <person name="Matthews C.T."/>
            <person name="Underwood K.D."/>
            <person name="Ghanchi K.M."/>
            <person name="Fields S.D."/>
            <person name="Gardner S.G."/>
        </authorList>
    </citation>
    <scope>NUCLEOTIDE SEQUENCE</scope>
    <source>
        <strain evidence="2">ES-005</strain>
    </source>
</reference>